<sequence>MPFREKPKMMILKGLIQILIAFLLFYKGDMYGYEIKKQLDILLNKEIKRNIVYITLKKMEKTGLVNSYDVNGTKYYKLSQEGNEFLDFHIPILKKYIEILEKIVDDYNQKSKRNENQNTKQLKESK</sequence>
<evidence type="ECO:0000259" key="1">
    <source>
        <dbReference type="Pfam" id="PF03551"/>
    </source>
</evidence>
<dbReference type="EMBL" id="WGGD01000005">
    <property type="protein sequence ID" value="MUN29470.1"/>
    <property type="molecule type" value="Genomic_DNA"/>
</dbReference>
<accession>A0A6A9QMD4</accession>
<feature type="domain" description="Transcription regulator PadR N-terminal" evidence="1">
    <location>
        <begin position="27"/>
        <end position="86"/>
    </location>
</feature>
<dbReference type="InterPro" id="IPR036388">
    <property type="entry name" value="WH-like_DNA-bd_sf"/>
</dbReference>
<comment type="caution">
    <text evidence="2">The sequence shown here is derived from an EMBL/GenBank/DDBJ whole genome shotgun (WGS) entry which is preliminary data.</text>
</comment>
<evidence type="ECO:0000313" key="2">
    <source>
        <dbReference type="EMBL" id="MUN29470.1"/>
    </source>
</evidence>
<dbReference type="InterPro" id="IPR005149">
    <property type="entry name" value="Tscrpt_reg_PadR_N"/>
</dbReference>
<reference evidence="2 3" key="1">
    <citation type="submission" date="2019-10" db="EMBL/GenBank/DDBJ databases">
        <title>Sequencing and Assembly of Multiple Reported Metal-Biooxidizing Members of the Extremely Thermoacidophilic Archaeal Family Sulfolobaceae.</title>
        <authorList>
            <person name="Counts J.A."/>
            <person name="Kelly R.M."/>
        </authorList>
    </citation>
    <scope>NUCLEOTIDE SEQUENCE [LARGE SCALE GENOMIC DNA]</scope>
    <source>
        <strain evidence="2 3">DSM 6482</strain>
    </source>
</reference>
<dbReference type="Proteomes" id="UP000470772">
    <property type="component" value="Unassembled WGS sequence"/>
</dbReference>
<dbReference type="Gene3D" id="1.10.10.10">
    <property type="entry name" value="Winged helix-like DNA-binding domain superfamily/Winged helix DNA-binding domain"/>
    <property type="match status" value="1"/>
</dbReference>
<dbReference type="InterPro" id="IPR036390">
    <property type="entry name" value="WH_DNA-bd_sf"/>
</dbReference>
<dbReference type="AlphaFoldDB" id="A0A6A9QMD4"/>
<dbReference type="SUPFAM" id="SSF46785">
    <property type="entry name" value="Winged helix' DNA-binding domain"/>
    <property type="match status" value="1"/>
</dbReference>
<dbReference type="RefSeq" id="WP_156017046.1">
    <property type="nucleotide sequence ID" value="NZ_WGGD01000005.1"/>
</dbReference>
<name>A0A6A9QMD4_SULME</name>
<dbReference type="Pfam" id="PF03551">
    <property type="entry name" value="PadR"/>
    <property type="match status" value="1"/>
</dbReference>
<evidence type="ECO:0000313" key="3">
    <source>
        <dbReference type="Proteomes" id="UP000470772"/>
    </source>
</evidence>
<protein>
    <submittedName>
        <fullName evidence="2">PadR family transcriptional regulator</fullName>
    </submittedName>
</protein>
<proteinExistence type="predicted"/>
<gene>
    <name evidence="2" type="ORF">GC250_08475</name>
</gene>
<keyword evidence="3" id="KW-1185">Reference proteome</keyword>
<organism evidence="2 3">
    <name type="scientific">Sulfuracidifex metallicus DSM 6482 = JCM 9184</name>
    <dbReference type="NCBI Taxonomy" id="523847"/>
    <lineage>
        <taxon>Archaea</taxon>
        <taxon>Thermoproteota</taxon>
        <taxon>Thermoprotei</taxon>
        <taxon>Sulfolobales</taxon>
        <taxon>Sulfolobaceae</taxon>
        <taxon>Sulfuracidifex</taxon>
    </lineage>
</organism>